<organism evidence="1 2">
    <name type="scientific">Lysobacter panacisoli</name>
    <dbReference type="NCBI Taxonomy" id="1255263"/>
    <lineage>
        <taxon>Bacteria</taxon>
        <taxon>Pseudomonadati</taxon>
        <taxon>Pseudomonadota</taxon>
        <taxon>Gammaproteobacteria</taxon>
        <taxon>Lysobacterales</taxon>
        <taxon>Lysobacteraceae</taxon>
        <taxon>Lysobacter</taxon>
    </lineage>
</organism>
<sequence>MNANLYYGEHSIVVDAVDMEEEVAHWMRHYRNYVPGFRSIDYLPALKLGLDAYLRGHGNDFDGMADNLEHTYERIRGVSRLDWNEALPVALAAWTRLAERSATAKMGSEPHFGFATIR</sequence>
<dbReference type="Proteomes" id="UP001501083">
    <property type="component" value="Unassembled WGS sequence"/>
</dbReference>
<name>A0ABP9L7F1_9GAMM</name>
<proteinExistence type="predicted"/>
<dbReference type="EMBL" id="BAABKY010000002">
    <property type="protein sequence ID" value="GAA5072652.1"/>
    <property type="molecule type" value="Genomic_DNA"/>
</dbReference>
<protein>
    <recommendedName>
        <fullName evidence="3">CdiI immunity protein domain-containing protein</fullName>
    </recommendedName>
</protein>
<evidence type="ECO:0008006" key="3">
    <source>
        <dbReference type="Google" id="ProtNLM"/>
    </source>
</evidence>
<gene>
    <name evidence="1" type="ORF">GCM10025759_12850</name>
</gene>
<comment type="caution">
    <text evidence="1">The sequence shown here is derived from an EMBL/GenBank/DDBJ whole genome shotgun (WGS) entry which is preliminary data.</text>
</comment>
<dbReference type="RefSeq" id="WP_158986860.1">
    <property type="nucleotide sequence ID" value="NZ_BAABKY010000002.1"/>
</dbReference>
<accession>A0ABP9L7F1</accession>
<reference evidence="2" key="1">
    <citation type="journal article" date="2019" name="Int. J. Syst. Evol. Microbiol.">
        <title>The Global Catalogue of Microorganisms (GCM) 10K type strain sequencing project: providing services to taxonomists for standard genome sequencing and annotation.</title>
        <authorList>
            <consortium name="The Broad Institute Genomics Platform"/>
            <consortium name="The Broad Institute Genome Sequencing Center for Infectious Disease"/>
            <person name="Wu L."/>
            <person name="Ma J."/>
        </authorList>
    </citation>
    <scope>NUCLEOTIDE SEQUENCE [LARGE SCALE GENOMIC DNA]</scope>
    <source>
        <strain evidence="2">JCM 19212</strain>
    </source>
</reference>
<evidence type="ECO:0000313" key="2">
    <source>
        <dbReference type="Proteomes" id="UP001501083"/>
    </source>
</evidence>
<evidence type="ECO:0000313" key="1">
    <source>
        <dbReference type="EMBL" id="GAA5072652.1"/>
    </source>
</evidence>
<keyword evidence="2" id="KW-1185">Reference proteome</keyword>